<dbReference type="RefSeq" id="XP_017993074.1">
    <property type="nucleotide sequence ID" value="XM_018136646.1"/>
</dbReference>
<dbReference type="VEuPathDB" id="FungiDB:Malapachy_2154"/>
<dbReference type="OrthoDB" id="3365838at2759"/>
<sequence length="69" mass="7561">MSSSVTEKESVLPETSAGAPATASEPISDVKSGKARAEDDDDDEEEEYNEEEDEDFNRCGLLEMTLRGF</sequence>
<dbReference type="Proteomes" id="UP000037751">
    <property type="component" value="Unassembled WGS sequence"/>
</dbReference>
<dbReference type="EMBL" id="LGAV01000002">
    <property type="protein sequence ID" value="KOS15442.1"/>
    <property type="molecule type" value="Genomic_DNA"/>
</dbReference>
<evidence type="ECO:0000256" key="1">
    <source>
        <dbReference type="SAM" id="MobiDB-lite"/>
    </source>
</evidence>
<comment type="caution">
    <text evidence="2">The sequence shown here is derived from an EMBL/GenBank/DDBJ whole genome shotgun (WGS) entry which is preliminary data.</text>
</comment>
<gene>
    <name evidence="2" type="ORF">Malapachy_2154</name>
</gene>
<organism evidence="2 3">
    <name type="scientific">Malassezia pachydermatis</name>
    <dbReference type="NCBI Taxonomy" id="77020"/>
    <lineage>
        <taxon>Eukaryota</taxon>
        <taxon>Fungi</taxon>
        <taxon>Dikarya</taxon>
        <taxon>Basidiomycota</taxon>
        <taxon>Ustilaginomycotina</taxon>
        <taxon>Malasseziomycetes</taxon>
        <taxon>Malasseziales</taxon>
        <taxon>Malasseziaceae</taxon>
        <taxon>Malassezia</taxon>
    </lineage>
</organism>
<feature type="region of interest" description="Disordered" evidence="1">
    <location>
        <begin position="1"/>
        <end position="57"/>
    </location>
</feature>
<name>A0A0M9VQE6_9BASI</name>
<feature type="compositionally biased region" description="Basic and acidic residues" evidence="1">
    <location>
        <begin position="1"/>
        <end position="11"/>
    </location>
</feature>
<proteinExistence type="predicted"/>
<dbReference type="GeneID" id="28728521"/>
<evidence type="ECO:0000313" key="3">
    <source>
        <dbReference type="Proteomes" id="UP000037751"/>
    </source>
</evidence>
<feature type="compositionally biased region" description="Acidic residues" evidence="1">
    <location>
        <begin position="38"/>
        <end position="55"/>
    </location>
</feature>
<keyword evidence="3" id="KW-1185">Reference proteome</keyword>
<dbReference type="AlphaFoldDB" id="A0A0M9VQE6"/>
<accession>A0A0M9VQE6</accession>
<protein>
    <submittedName>
        <fullName evidence="2">Uncharacterized protein</fullName>
    </submittedName>
</protein>
<reference evidence="2 3" key="1">
    <citation type="submission" date="2015-07" db="EMBL/GenBank/DDBJ databases">
        <title>Draft Genome Sequence of Malassezia furfur CBS1878 and Malassezia pachydermatis CBS1879.</title>
        <authorList>
            <person name="Triana S."/>
            <person name="Ohm R."/>
            <person name="Gonzalez A."/>
            <person name="DeCock H."/>
            <person name="Restrepo S."/>
            <person name="Celis A."/>
        </authorList>
    </citation>
    <scope>NUCLEOTIDE SEQUENCE [LARGE SCALE GENOMIC DNA]</scope>
    <source>
        <strain evidence="2 3">CBS 1879</strain>
    </source>
</reference>
<evidence type="ECO:0000313" key="2">
    <source>
        <dbReference type="EMBL" id="KOS15442.1"/>
    </source>
</evidence>